<dbReference type="Proteomes" id="UP000582231">
    <property type="component" value="Unassembled WGS sequence"/>
</dbReference>
<accession>A0A852RQ47</accession>
<dbReference type="InterPro" id="IPR007560">
    <property type="entry name" value="Restrct_endonuc_IV_Mrr"/>
</dbReference>
<dbReference type="EMBL" id="JACCBF010000001">
    <property type="protein sequence ID" value="NYD30980.1"/>
    <property type="molecule type" value="Genomic_DNA"/>
</dbReference>
<feature type="compositionally biased region" description="Basic and acidic residues" evidence="1">
    <location>
        <begin position="1"/>
        <end position="11"/>
    </location>
</feature>
<reference evidence="3 4" key="1">
    <citation type="submission" date="2020-07" db="EMBL/GenBank/DDBJ databases">
        <title>Sequencing the genomes of 1000 actinobacteria strains.</title>
        <authorList>
            <person name="Klenk H.-P."/>
        </authorList>
    </citation>
    <scope>NUCLEOTIDE SEQUENCE [LARGE SCALE GENOMIC DNA]</scope>
    <source>
        <strain evidence="3 4">DSM 19082</strain>
    </source>
</reference>
<evidence type="ECO:0000313" key="4">
    <source>
        <dbReference type="Proteomes" id="UP000582231"/>
    </source>
</evidence>
<dbReference type="AlphaFoldDB" id="A0A852RQ47"/>
<dbReference type="InterPro" id="IPR011335">
    <property type="entry name" value="Restrct_endonuc-II-like"/>
</dbReference>
<evidence type="ECO:0000256" key="1">
    <source>
        <dbReference type="SAM" id="MobiDB-lite"/>
    </source>
</evidence>
<dbReference type="RefSeq" id="WP_179727158.1">
    <property type="nucleotide sequence ID" value="NZ_BAABEF010000001.1"/>
</dbReference>
<comment type="caution">
    <text evidence="3">The sequence shown here is derived from an EMBL/GenBank/DDBJ whole genome shotgun (WGS) entry which is preliminary data.</text>
</comment>
<evidence type="ECO:0000313" key="3">
    <source>
        <dbReference type="EMBL" id="NYD30980.1"/>
    </source>
</evidence>
<dbReference type="GO" id="GO:0003677">
    <property type="term" value="F:DNA binding"/>
    <property type="evidence" value="ECO:0007669"/>
    <property type="project" value="InterPro"/>
</dbReference>
<gene>
    <name evidence="3" type="ORF">BJ958_002526</name>
</gene>
<organism evidence="3 4">
    <name type="scientific">Nocardioides kongjuensis</name>
    <dbReference type="NCBI Taxonomy" id="349522"/>
    <lineage>
        <taxon>Bacteria</taxon>
        <taxon>Bacillati</taxon>
        <taxon>Actinomycetota</taxon>
        <taxon>Actinomycetes</taxon>
        <taxon>Propionibacteriales</taxon>
        <taxon>Nocardioidaceae</taxon>
        <taxon>Nocardioides</taxon>
    </lineage>
</organism>
<protein>
    <recommendedName>
        <fullName evidence="2">Restriction endonuclease type IV Mrr domain-containing protein</fullName>
    </recommendedName>
</protein>
<dbReference type="Pfam" id="PF04471">
    <property type="entry name" value="Mrr_cat"/>
    <property type="match status" value="1"/>
</dbReference>
<feature type="domain" description="Restriction endonuclease type IV Mrr" evidence="2">
    <location>
        <begin position="57"/>
        <end position="143"/>
    </location>
</feature>
<name>A0A852RQ47_9ACTN</name>
<dbReference type="GO" id="GO:0009307">
    <property type="term" value="P:DNA restriction-modification system"/>
    <property type="evidence" value="ECO:0007669"/>
    <property type="project" value="InterPro"/>
</dbReference>
<feature type="region of interest" description="Disordered" evidence="1">
    <location>
        <begin position="1"/>
        <end position="20"/>
    </location>
</feature>
<dbReference type="SUPFAM" id="SSF52980">
    <property type="entry name" value="Restriction endonuclease-like"/>
    <property type="match status" value="1"/>
</dbReference>
<sequence length="289" mass="32572">MRNSDHLERLRQKYTRHKKARGERVAPGEFLESYVSYMYESLLSAQAGAVSVRRNARVTDNIGATYQIDVLFEFNVGNLIHRVVVECKDTARKTERDEAIAFEGKLRHMSNTVGVFISVSGFQPSALQYLDQHGIEHLDGASLPTFGEVVAARIRPLILPSENAMGQPFWALMHVSDGRPDGSWYRVPDELIHRGKETAGDGWTFVLFDAHRHAVMFQETLSQHGLEWVVRGIEQPMLRLLTRLATDSDMRFGLAETLALEGRICLEFTQVLTAAELAGAYLVPRYAPE</sequence>
<evidence type="ECO:0000259" key="2">
    <source>
        <dbReference type="Pfam" id="PF04471"/>
    </source>
</evidence>
<dbReference type="Gene3D" id="3.40.1350.10">
    <property type="match status" value="1"/>
</dbReference>
<proteinExistence type="predicted"/>
<keyword evidence="4" id="KW-1185">Reference proteome</keyword>
<dbReference type="GO" id="GO:0004519">
    <property type="term" value="F:endonuclease activity"/>
    <property type="evidence" value="ECO:0007669"/>
    <property type="project" value="InterPro"/>
</dbReference>
<dbReference type="InterPro" id="IPR011856">
    <property type="entry name" value="tRNA_endonuc-like_dom_sf"/>
</dbReference>